<sequence length="193" mass="21780">MQKEIFSPHDSSFEGLAQELGRSWSLECNGPPPAISSRKPPSLARETIDIPLLLLQTIILRVFKIRMGKWGGAPNRSANAWKRLDHIQNLQMVDLTSITNDGITMELHMESVRKNIQLLDRAAVGKILGIKFPFFLNSELGRQWGRLGECDQNNQSRHNSNLKAASFEAEGGKLIEHDDDENQYGPWILVPPR</sequence>
<keyword evidence="2" id="KW-1185">Reference proteome</keyword>
<accession>A0A2I0WU28</accession>
<organism evidence="1 2">
    <name type="scientific">Dendrobium catenatum</name>
    <dbReference type="NCBI Taxonomy" id="906689"/>
    <lineage>
        <taxon>Eukaryota</taxon>
        <taxon>Viridiplantae</taxon>
        <taxon>Streptophyta</taxon>
        <taxon>Embryophyta</taxon>
        <taxon>Tracheophyta</taxon>
        <taxon>Spermatophyta</taxon>
        <taxon>Magnoliopsida</taxon>
        <taxon>Liliopsida</taxon>
        <taxon>Asparagales</taxon>
        <taxon>Orchidaceae</taxon>
        <taxon>Epidendroideae</taxon>
        <taxon>Malaxideae</taxon>
        <taxon>Dendrobiinae</taxon>
        <taxon>Dendrobium</taxon>
    </lineage>
</organism>
<dbReference type="AlphaFoldDB" id="A0A2I0WU28"/>
<dbReference type="Proteomes" id="UP000233837">
    <property type="component" value="Unassembled WGS sequence"/>
</dbReference>
<reference evidence="1 2" key="1">
    <citation type="journal article" date="2016" name="Sci. Rep.">
        <title>The Dendrobium catenatum Lindl. genome sequence provides insights into polysaccharide synthase, floral development and adaptive evolution.</title>
        <authorList>
            <person name="Zhang G.Q."/>
            <person name="Xu Q."/>
            <person name="Bian C."/>
            <person name="Tsai W.C."/>
            <person name="Yeh C.M."/>
            <person name="Liu K.W."/>
            <person name="Yoshida K."/>
            <person name="Zhang L.S."/>
            <person name="Chang S.B."/>
            <person name="Chen F."/>
            <person name="Shi Y."/>
            <person name="Su Y.Y."/>
            <person name="Zhang Y.Q."/>
            <person name="Chen L.J."/>
            <person name="Yin Y."/>
            <person name="Lin M."/>
            <person name="Huang H."/>
            <person name="Deng H."/>
            <person name="Wang Z.W."/>
            <person name="Zhu S.L."/>
            <person name="Zhao X."/>
            <person name="Deng C."/>
            <person name="Niu S.C."/>
            <person name="Huang J."/>
            <person name="Wang M."/>
            <person name="Liu G.H."/>
            <person name="Yang H.J."/>
            <person name="Xiao X.J."/>
            <person name="Hsiao Y.Y."/>
            <person name="Wu W.L."/>
            <person name="Chen Y.Y."/>
            <person name="Mitsuda N."/>
            <person name="Ohme-Takagi M."/>
            <person name="Luo Y.B."/>
            <person name="Van de Peer Y."/>
            <person name="Liu Z.J."/>
        </authorList>
    </citation>
    <scope>NUCLEOTIDE SEQUENCE [LARGE SCALE GENOMIC DNA]</scope>
    <source>
        <tissue evidence="1">The whole plant</tissue>
    </source>
</reference>
<gene>
    <name evidence="1" type="ORF">MA16_Dca000512</name>
</gene>
<name>A0A2I0WU28_9ASPA</name>
<proteinExistence type="predicted"/>
<evidence type="ECO:0000313" key="2">
    <source>
        <dbReference type="Proteomes" id="UP000233837"/>
    </source>
</evidence>
<dbReference type="EMBL" id="KZ502442">
    <property type="protein sequence ID" value="PKU79168.1"/>
    <property type="molecule type" value="Genomic_DNA"/>
</dbReference>
<reference evidence="1 2" key="2">
    <citation type="journal article" date="2017" name="Nature">
        <title>The Apostasia genome and the evolution of orchids.</title>
        <authorList>
            <person name="Zhang G.Q."/>
            <person name="Liu K.W."/>
            <person name="Li Z."/>
            <person name="Lohaus R."/>
            <person name="Hsiao Y.Y."/>
            <person name="Niu S.C."/>
            <person name="Wang J.Y."/>
            <person name="Lin Y.C."/>
            <person name="Xu Q."/>
            <person name="Chen L.J."/>
            <person name="Yoshida K."/>
            <person name="Fujiwara S."/>
            <person name="Wang Z.W."/>
            <person name="Zhang Y.Q."/>
            <person name="Mitsuda N."/>
            <person name="Wang M."/>
            <person name="Liu G.H."/>
            <person name="Pecoraro L."/>
            <person name="Huang H.X."/>
            <person name="Xiao X.J."/>
            <person name="Lin M."/>
            <person name="Wu X.Y."/>
            <person name="Wu W.L."/>
            <person name="Chen Y.Y."/>
            <person name="Chang S.B."/>
            <person name="Sakamoto S."/>
            <person name="Ohme-Takagi M."/>
            <person name="Yagi M."/>
            <person name="Zeng S.J."/>
            <person name="Shen C.Y."/>
            <person name="Yeh C.M."/>
            <person name="Luo Y.B."/>
            <person name="Tsai W.C."/>
            <person name="Van de Peer Y."/>
            <person name="Liu Z.J."/>
        </authorList>
    </citation>
    <scope>NUCLEOTIDE SEQUENCE [LARGE SCALE GENOMIC DNA]</scope>
    <source>
        <tissue evidence="1">The whole plant</tissue>
    </source>
</reference>
<evidence type="ECO:0000313" key="1">
    <source>
        <dbReference type="EMBL" id="PKU79168.1"/>
    </source>
</evidence>
<protein>
    <submittedName>
        <fullName evidence="1">Uncharacterized protein</fullName>
    </submittedName>
</protein>